<dbReference type="Pfam" id="PF09546">
    <property type="entry name" value="Spore_III_AE"/>
    <property type="match status" value="1"/>
</dbReference>
<dbReference type="EMBL" id="FPBV01000012">
    <property type="protein sequence ID" value="SFU89874.1"/>
    <property type="molecule type" value="Genomic_DNA"/>
</dbReference>
<protein>
    <submittedName>
        <fullName evidence="2">Stage III sporulation protein AE</fullName>
    </submittedName>
</protein>
<reference evidence="3" key="1">
    <citation type="submission" date="2016-10" db="EMBL/GenBank/DDBJ databases">
        <authorList>
            <person name="Varghese N."/>
        </authorList>
    </citation>
    <scope>NUCLEOTIDE SEQUENCE [LARGE SCALE GENOMIC DNA]</scope>
    <source>
        <strain evidence="3">DSM 17980</strain>
    </source>
</reference>
<evidence type="ECO:0000313" key="2">
    <source>
        <dbReference type="EMBL" id="SFU89874.1"/>
    </source>
</evidence>
<dbReference type="Proteomes" id="UP000183508">
    <property type="component" value="Unassembled WGS sequence"/>
</dbReference>
<feature type="transmembrane region" description="Helical" evidence="1">
    <location>
        <begin position="130"/>
        <end position="149"/>
    </location>
</feature>
<feature type="transmembrane region" description="Helical" evidence="1">
    <location>
        <begin position="195"/>
        <end position="219"/>
    </location>
</feature>
<feature type="transmembrane region" description="Helical" evidence="1">
    <location>
        <begin position="225"/>
        <end position="251"/>
    </location>
</feature>
<evidence type="ECO:0000313" key="3">
    <source>
        <dbReference type="Proteomes" id="UP000183508"/>
    </source>
</evidence>
<dbReference type="STRING" id="392015.SAMN05421543_11288"/>
<organism evidence="2 3">
    <name type="scientific">Alicyclobacillus macrosporangiidus</name>
    <dbReference type="NCBI Taxonomy" id="392015"/>
    <lineage>
        <taxon>Bacteria</taxon>
        <taxon>Bacillati</taxon>
        <taxon>Bacillota</taxon>
        <taxon>Bacilli</taxon>
        <taxon>Bacillales</taxon>
        <taxon>Alicyclobacillaceae</taxon>
        <taxon>Alicyclobacillus</taxon>
    </lineage>
</organism>
<feature type="transmembrane region" description="Helical" evidence="1">
    <location>
        <begin position="161"/>
        <end position="183"/>
    </location>
</feature>
<evidence type="ECO:0000256" key="1">
    <source>
        <dbReference type="SAM" id="Phobius"/>
    </source>
</evidence>
<keyword evidence="1" id="KW-0472">Membrane</keyword>
<keyword evidence="1" id="KW-1133">Transmembrane helix</keyword>
<sequence>MPVRWRWWTGVLLWFGLLCGLAVHPGLARAAVDPAGVSASAPLGSDAPGQSALAQAGNSARAAAEQQLDQLPVQSIDRFWHDLQAEYGGFLPDVPGGSIVRSILDSGGFNLHGIAAGVVRYFLREVLDNAQLLGGILVLSVLAALLESMQAAFERQTVSQVAYFVVFLVLLVLAIGSFTEAVGTAKHAIQSMTDFMLATVPLVVTVMAASGSLVSAAFFQPLLLFAVHLISNVVFLFVFPLIFFAAVMDIVSALSPRYSLTRLAGLLRTGGVAVLGLCLSAFLGVTAVEGLGKGVADGVALRTAKFAVSTFVPVVGKAVSDAAETVASASLLVKNAIGAAGLVMVAFIALFPVLKILALSLIYHGSAALMQPLGDNPMVDCLGAIGKSMVLLFASVAAVALMFFFAICILLVSANLAVIMA</sequence>
<proteinExistence type="predicted"/>
<dbReference type="RefSeq" id="WP_083430434.1">
    <property type="nucleotide sequence ID" value="NZ_FPBV01000012.1"/>
</dbReference>
<dbReference type="OrthoDB" id="2373222at2"/>
<gene>
    <name evidence="2" type="ORF">SAMN05421543_11288</name>
</gene>
<keyword evidence="3" id="KW-1185">Reference proteome</keyword>
<dbReference type="NCBIfam" id="TIGR02829">
    <property type="entry name" value="spore_III_AE"/>
    <property type="match status" value="1"/>
</dbReference>
<dbReference type="InterPro" id="IPR014194">
    <property type="entry name" value="Spore_III_AE"/>
</dbReference>
<name>A0A1I7JXJ8_9BACL</name>
<feature type="transmembrane region" description="Helical" evidence="1">
    <location>
        <begin position="263"/>
        <end position="285"/>
    </location>
</feature>
<keyword evidence="1" id="KW-0812">Transmembrane</keyword>
<dbReference type="AlphaFoldDB" id="A0A1I7JXJ8"/>
<feature type="transmembrane region" description="Helical" evidence="1">
    <location>
        <begin position="390"/>
        <end position="419"/>
    </location>
</feature>
<dbReference type="eggNOG" id="ENOG502Z7PW">
    <property type="taxonomic scope" value="Bacteria"/>
</dbReference>
<accession>A0A1I7JXJ8</accession>
<feature type="transmembrane region" description="Helical" evidence="1">
    <location>
        <begin position="336"/>
        <end position="363"/>
    </location>
</feature>